<dbReference type="AlphaFoldDB" id="A0A6J7KNV2"/>
<dbReference type="EMBL" id="CAFBND010000106">
    <property type="protein sequence ID" value="CAB4955444.1"/>
    <property type="molecule type" value="Genomic_DNA"/>
</dbReference>
<evidence type="ECO:0000313" key="1">
    <source>
        <dbReference type="EMBL" id="CAB4955444.1"/>
    </source>
</evidence>
<organism evidence="1">
    <name type="scientific">freshwater metagenome</name>
    <dbReference type="NCBI Taxonomy" id="449393"/>
    <lineage>
        <taxon>unclassified sequences</taxon>
        <taxon>metagenomes</taxon>
        <taxon>ecological metagenomes</taxon>
    </lineage>
</organism>
<protein>
    <submittedName>
        <fullName evidence="1">Unannotated protein</fullName>
    </submittedName>
</protein>
<reference evidence="1" key="1">
    <citation type="submission" date="2020-05" db="EMBL/GenBank/DDBJ databases">
        <authorList>
            <person name="Chiriac C."/>
            <person name="Salcher M."/>
            <person name="Ghai R."/>
            <person name="Kavagutti S V."/>
        </authorList>
    </citation>
    <scope>NUCLEOTIDE SEQUENCE</scope>
</reference>
<dbReference type="InterPro" id="IPR054206">
    <property type="entry name" value="DUF6912"/>
</dbReference>
<accession>A0A6J7KNV2</accession>
<evidence type="ECO:0000313" key="2">
    <source>
        <dbReference type="EMBL" id="CAB5037637.1"/>
    </source>
</evidence>
<name>A0A6J7KNV2_9ZZZZ</name>
<gene>
    <name evidence="1" type="ORF">UFOPK3752_01932</name>
    <name evidence="2" type="ORF">UFOPK4150_01855</name>
</gene>
<dbReference type="EMBL" id="CAFBPU010000045">
    <property type="protein sequence ID" value="CAB5037637.1"/>
    <property type="molecule type" value="Genomic_DNA"/>
</dbReference>
<dbReference type="Pfam" id="PF21853">
    <property type="entry name" value="DUF6912"/>
    <property type="match status" value="1"/>
</dbReference>
<proteinExistence type="predicted"/>
<sequence length="159" mass="17086">MRVYLPLTVTDLADLHARGRIATPPFVAHAVTPSLRLAWADSDEDELEYAVLMAAAFGSLTRIADTGARPRRVVVVAEVDEANVLVGDDETEVVVSAEIPLARCTAVHVDDIEAEADVALAMTLLPQAAEGDGRALAAVSLMEHELMWFATQEIPDLLN</sequence>